<dbReference type="HOGENOM" id="CLU_3420966_0_0_9"/>
<proteinExistence type="predicted"/>
<dbReference type="KEGG" id="esr:ES1_22360"/>
<dbReference type="AlphaFoldDB" id="D4MMU7"/>
<accession>D4MMU7</accession>
<name>D4MMU7_9FIRM</name>
<protein>
    <submittedName>
        <fullName evidence="1">Uncharacterized protein</fullName>
    </submittedName>
</protein>
<gene>
    <name evidence="1" type="ORF">ES1_22360</name>
</gene>
<sequence>MDICTNFKDFFVYIAKAACVMQTA</sequence>
<dbReference type="EMBL" id="FP929059">
    <property type="protein sequence ID" value="CBL35080.1"/>
    <property type="molecule type" value="Genomic_DNA"/>
</dbReference>
<reference evidence="1 2" key="2">
    <citation type="submission" date="2010-03" db="EMBL/GenBank/DDBJ databases">
        <authorList>
            <person name="Pajon A."/>
        </authorList>
    </citation>
    <scope>NUCLEOTIDE SEQUENCE [LARGE SCALE GENOMIC DNA]</scope>
    <source>
        <strain evidence="1 2">V10Sc8a</strain>
    </source>
</reference>
<reference evidence="1 2" key="1">
    <citation type="submission" date="2010-03" db="EMBL/GenBank/DDBJ databases">
        <title>The genome sequence of Eubacterium siraeum V10Sc8a.</title>
        <authorList>
            <consortium name="metaHIT consortium -- http://www.metahit.eu/"/>
            <person name="Pajon A."/>
            <person name="Turner K."/>
            <person name="Parkhill J."/>
            <person name="Duncan S."/>
            <person name="Flint H."/>
        </authorList>
    </citation>
    <scope>NUCLEOTIDE SEQUENCE [LARGE SCALE GENOMIC DNA]</scope>
    <source>
        <strain evidence="1 2">V10Sc8a</strain>
    </source>
</reference>
<evidence type="ECO:0000313" key="2">
    <source>
        <dbReference type="Proteomes" id="UP000007050"/>
    </source>
</evidence>
<dbReference type="BioCyc" id="ESIR717961:G136L-1862-MONOMER"/>
<dbReference type="Proteomes" id="UP000007050">
    <property type="component" value="Chromosome"/>
</dbReference>
<evidence type="ECO:0000313" key="1">
    <source>
        <dbReference type="EMBL" id="CBL35080.1"/>
    </source>
</evidence>
<organism evidence="1 2">
    <name type="scientific">[Eubacterium] siraeum V10Sc8a</name>
    <dbReference type="NCBI Taxonomy" id="717961"/>
    <lineage>
        <taxon>Bacteria</taxon>
        <taxon>Bacillati</taxon>
        <taxon>Bacillota</taxon>
        <taxon>Clostridia</taxon>
        <taxon>Eubacteriales</taxon>
        <taxon>Oscillospiraceae</taxon>
        <taxon>Oscillospiraceae incertae sedis</taxon>
    </lineage>
</organism>